<keyword evidence="9" id="KW-0406">Ion transport</keyword>
<evidence type="ECO:0000259" key="13">
    <source>
        <dbReference type="Pfam" id="PF00520"/>
    </source>
</evidence>
<keyword evidence="5" id="KW-0631">Potassium channel</keyword>
<evidence type="ECO:0000256" key="10">
    <source>
        <dbReference type="ARBA" id="ARBA00023136"/>
    </source>
</evidence>
<dbReference type="GO" id="GO:0005249">
    <property type="term" value="F:voltage-gated potassium channel activity"/>
    <property type="evidence" value="ECO:0007669"/>
    <property type="project" value="InterPro"/>
</dbReference>
<dbReference type="SUPFAM" id="SSF81324">
    <property type="entry name" value="Voltage-gated potassium channels"/>
    <property type="match status" value="1"/>
</dbReference>
<keyword evidence="16" id="KW-1185">Reference proteome</keyword>
<keyword evidence="6" id="KW-0851">Voltage-gated channel</keyword>
<evidence type="ECO:0000256" key="1">
    <source>
        <dbReference type="ARBA" id="ARBA00004141"/>
    </source>
</evidence>
<keyword evidence="11" id="KW-0407">Ion channel</keyword>
<evidence type="ECO:0000256" key="7">
    <source>
        <dbReference type="ARBA" id="ARBA00022958"/>
    </source>
</evidence>
<dbReference type="Proteomes" id="UP000005408">
    <property type="component" value="Unassembled WGS sequence"/>
</dbReference>
<proteinExistence type="predicted"/>
<comment type="subcellular location">
    <subcellularLocation>
        <location evidence="1">Membrane</location>
        <topology evidence="1">Multi-pass membrane protein</topology>
    </subcellularLocation>
</comment>
<dbReference type="Gene3D" id="1.20.120.350">
    <property type="entry name" value="Voltage-gated potassium channels. Chain C"/>
    <property type="match status" value="1"/>
</dbReference>
<keyword evidence="8 12" id="KW-1133">Transmembrane helix</keyword>
<evidence type="ECO:0000256" key="11">
    <source>
        <dbReference type="ARBA" id="ARBA00023303"/>
    </source>
</evidence>
<evidence type="ECO:0000256" key="3">
    <source>
        <dbReference type="ARBA" id="ARBA00022538"/>
    </source>
</evidence>
<keyword evidence="4 12" id="KW-0812">Transmembrane</keyword>
<dbReference type="Pfam" id="PF02214">
    <property type="entry name" value="BTB_2"/>
    <property type="match status" value="1"/>
</dbReference>
<dbReference type="Pfam" id="PF00520">
    <property type="entry name" value="Ion_trans"/>
    <property type="match status" value="1"/>
</dbReference>
<dbReference type="InterPro" id="IPR003131">
    <property type="entry name" value="T1-type_BTB"/>
</dbReference>
<evidence type="ECO:0000313" key="16">
    <source>
        <dbReference type="Proteomes" id="UP000005408"/>
    </source>
</evidence>
<dbReference type="PRINTS" id="PR01498">
    <property type="entry name" value="SHAWCHANNEL"/>
</dbReference>
<feature type="transmembrane region" description="Helical" evidence="12">
    <location>
        <begin position="370"/>
        <end position="398"/>
    </location>
</feature>
<evidence type="ECO:0000256" key="6">
    <source>
        <dbReference type="ARBA" id="ARBA00022882"/>
    </source>
</evidence>
<evidence type="ECO:0000256" key="5">
    <source>
        <dbReference type="ARBA" id="ARBA00022826"/>
    </source>
</evidence>
<dbReference type="InterPro" id="IPR005821">
    <property type="entry name" value="Ion_trans_dom"/>
</dbReference>
<evidence type="ECO:0000259" key="14">
    <source>
        <dbReference type="Pfam" id="PF02214"/>
    </source>
</evidence>
<evidence type="ECO:0000256" key="9">
    <source>
        <dbReference type="ARBA" id="ARBA00023065"/>
    </source>
</evidence>
<evidence type="ECO:0000256" key="8">
    <source>
        <dbReference type="ARBA" id="ARBA00022989"/>
    </source>
</evidence>
<feature type="domain" description="Potassium channel tetramerisation-type BTB" evidence="14">
    <location>
        <begin position="4"/>
        <end position="93"/>
    </location>
</feature>
<dbReference type="CDD" id="cd18317">
    <property type="entry name" value="BTB_POZ_Kv"/>
    <property type="match status" value="1"/>
</dbReference>
<evidence type="ECO:0008006" key="17">
    <source>
        <dbReference type="Google" id="ProtNLM"/>
    </source>
</evidence>
<evidence type="ECO:0000256" key="4">
    <source>
        <dbReference type="ARBA" id="ARBA00022692"/>
    </source>
</evidence>
<dbReference type="InterPro" id="IPR011333">
    <property type="entry name" value="SKP1/BTB/POZ_sf"/>
</dbReference>
<dbReference type="InterPro" id="IPR003974">
    <property type="entry name" value="K_chnl_volt-dep_Kv3"/>
</dbReference>
<dbReference type="GO" id="GO:0051260">
    <property type="term" value="P:protein homooligomerization"/>
    <property type="evidence" value="ECO:0007669"/>
    <property type="project" value="InterPro"/>
</dbReference>
<name>A0A8W8NUZ3_MAGGI</name>
<dbReference type="EnsemblMetazoa" id="G9746.3">
    <property type="protein sequence ID" value="G9746.3:cds"/>
    <property type="gene ID" value="G9746"/>
</dbReference>
<dbReference type="PANTHER" id="PTHR11537:SF254">
    <property type="entry name" value="POTASSIUM VOLTAGE-GATED CHANNEL PROTEIN SHAB"/>
    <property type="match status" value="1"/>
</dbReference>
<feature type="transmembrane region" description="Helical" evidence="12">
    <location>
        <begin position="311"/>
        <end position="331"/>
    </location>
</feature>
<dbReference type="PRINTS" id="PR00169">
    <property type="entry name" value="KCHANNEL"/>
</dbReference>
<feature type="transmembrane region" description="Helical" evidence="12">
    <location>
        <begin position="202"/>
        <end position="221"/>
    </location>
</feature>
<feature type="transmembrane region" description="Helical" evidence="12">
    <location>
        <begin position="151"/>
        <end position="169"/>
    </location>
</feature>
<dbReference type="PANTHER" id="PTHR11537">
    <property type="entry name" value="VOLTAGE-GATED POTASSIUM CHANNEL"/>
    <property type="match status" value="1"/>
</dbReference>
<dbReference type="GO" id="GO:0008076">
    <property type="term" value="C:voltage-gated potassium channel complex"/>
    <property type="evidence" value="ECO:0007669"/>
    <property type="project" value="InterPro"/>
</dbReference>
<dbReference type="Gene3D" id="1.10.287.70">
    <property type="match status" value="1"/>
</dbReference>
<feature type="transmembrane region" description="Helical" evidence="12">
    <location>
        <begin position="268"/>
        <end position="290"/>
    </location>
</feature>
<reference evidence="15" key="1">
    <citation type="submission" date="2022-08" db="UniProtKB">
        <authorList>
            <consortium name="EnsemblMetazoa"/>
        </authorList>
    </citation>
    <scope>IDENTIFICATION</scope>
    <source>
        <strain evidence="15">05x7-T-G4-1.051#20</strain>
    </source>
</reference>
<evidence type="ECO:0000256" key="12">
    <source>
        <dbReference type="SAM" id="Phobius"/>
    </source>
</evidence>
<dbReference type="SUPFAM" id="SSF54695">
    <property type="entry name" value="POZ domain"/>
    <property type="match status" value="1"/>
</dbReference>
<protein>
    <recommendedName>
        <fullName evidence="17">Potassium voltage-gated channel protein Shaw</fullName>
    </recommendedName>
</protein>
<dbReference type="Gene3D" id="3.30.710.10">
    <property type="entry name" value="Potassium Channel Kv1.1, Chain A"/>
    <property type="match status" value="1"/>
</dbReference>
<evidence type="ECO:0000256" key="2">
    <source>
        <dbReference type="ARBA" id="ARBA00022448"/>
    </source>
</evidence>
<dbReference type="AlphaFoldDB" id="A0A8W8NUZ3"/>
<dbReference type="GO" id="GO:0001508">
    <property type="term" value="P:action potential"/>
    <property type="evidence" value="ECO:0007669"/>
    <property type="project" value="TreeGrafter"/>
</dbReference>
<evidence type="ECO:0000313" key="15">
    <source>
        <dbReference type="EnsemblMetazoa" id="G9746.3:cds"/>
    </source>
</evidence>
<keyword evidence="10 12" id="KW-0472">Membrane</keyword>
<organism evidence="15 16">
    <name type="scientific">Magallana gigas</name>
    <name type="common">Pacific oyster</name>
    <name type="synonym">Crassostrea gigas</name>
    <dbReference type="NCBI Taxonomy" id="29159"/>
    <lineage>
        <taxon>Eukaryota</taxon>
        <taxon>Metazoa</taxon>
        <taxon>Spiralia</taxon>
        <taxon>Lophotrochozoa</taxon>
        <taxon>Mollusca</taxon>
        <taxon>Bivalvia</taxon>
        <taxon>Autobranchia</taxon>
        <taxon>Pteriomorphia</taxon>
        <taxon>Ostreida</taxon>
        <taxon>Ostreoidea</taxon>
        <taxon>Ostreidae</taxon>
        <taxon>Magallana</taxon>
    </lineage>
</organism>
<keyword evidence="2" id="KW-0813">Transport</keyword>
<dbReference type="InterPro" id="IPR027359">
    <property type="entry name" value="Volt_channel_dom_sf"/>
</dbReference>
<dbReference type="EnsemblMetazoa" id="G9746.1">
    <property type="protein sequence ID" value="G9746.1:cds"/>
    <property type="gene ID" value="G9746"/>
</dbReference>
<sequence>MADIELNVGGTIFLTTFQTLSKIQETRLSSLKKDITVQNCPTKFFFDRNPEIFNSILDLYRSGELHFPSNFCGATIRNELEFWEIDKKYVSECCLASLYRHDDDIEILKEIKNLQNGKSLDIPKEECREGCWRDCLWKVLQYPATSRKASVFNIVYLLMVLVSTTVLFLNTKQDLREPKTAVNNQTGLDPKTDMYAHTSVPWTLWVIDVTCGVFFTLEFFIRAIVTPRNCRQFLCSASNIADAIVIVSFWIFHSLMHIGSNQMDSKSFTLLLMIFAFLRLLQLCRFYRFLNRFQSFDVINLAARASFSQCSILIVVFTLTNLFFGYLVYYVEFFERNSFDNAFVGIWWAAVTMTTVGYGDVVPTWYPGRIVAIFCALTGIIILAMPVAIVTSNFTVYYTKLKQYSSHKLTDKDKSVNESKMKIKRNSICKSIAPMPVLTVKSA</sequence>
<feature type="domain" description="Ion transport" evidence="13">
    <location>
        <begin position="150"/>
        <end position="398"/>
    </location>
</feature>
<keyword evidence="3" id="KW-0633">Potassium transport</keyword>
<accession>A0A8W8NUZ3</accession>
<dbReference type="InterPro" id="IPR028325">
    <property type="entry name" value="VG_K_chnl"/>
</dbReference>
<keyword evidence="7" id="KW-0630">Potassium</keyword>
<feature type="transmembrane region" description="Helical" evidence="12">
    <location>
        <begin position="233"/>
        <end position="256"/>
    </location>
</feature>
<dbReference type="EnsemblMetazoa" id="G9746.2">
    <property type="protein sequence ID" value="G9746.2:cds"/>
    <property type="gene ID" value="G9746"/>
</dbReference>